<proteinExistence type="predicted"/>
<accession>A0AAD1XTC6</accession>
<evidence type="ECO:0000313" key="1">
    <source>
        <dbReference type="EMBL" id="CAI2378519.1"/>
    </source>
</evidence>
<protein>
    <submittedName>
        <fullName evidence="1">Uncharacterized protein</fullName>
    </submittedName>
</protein>
<name>A0AAD1XTC6_EUPCR</name>
<dbReference type="AlphaFoldDB" id="A0AAD1XTC6"/>
<keyword evidence="2" id="KW-1185">Reference proteome</keyword>
<comment type="caution">
    <text evidence="1">The sequence shown here is derived from an EMBL/GenBank/DDBJ whole genome shotgun (WGS) entry which is preliminary data.</text>
</comment>
<organism evidence="1 2">
    <name type="scientific">Euplotes crassus</name>
    <dbReference type="NCBI Taxonomy" id="5936"/>
    <lineage>
        <taxon>Eukaryota</taxon>
        <taxon>Sar</taxon>
        <taxon>Alveolata</taxon>
        <taxon>Ciliophora</taxon>
        <taxon>Intramacronucleata</taxon>
        <taxon>Spirotrichea</taxon>
        <taxon>Hypotrichia</taxon>
        <taxon>Euplotida</taxon>
        <taxon>Euplotidae</taxon>
        <taxon>Moneuplotes</taxon>
    </lineage>
</organism>
<dbReference type="Proteomes" id="UP001295684">
    <property type="component" value="Unassembled WGS sequence"/>
</dbReference>
<gene>
    <name evidence="1" type="ORF">ECRASSUSDP1_LOCUS19916</name>
</gene>
<evidence type="ECO:0000313" key="2">
    <source>
        <dbReference type="Proteomes" id="UP001295684"/>
    </source>
</evidence>
<dbReference type="EMBL" id="CAMPGE010020252">
    <property type="protein sequence ID" value="CAI2378519.1"/>
    <property type="molecule type" value="Genomic_DNA"/>
</dbReference>
<reference evidence="1" key="1">
    <citation type="submission" date="2023-07" db="EMBL/GenBank/DDBJ databases">
        <authorList>
            <consortium name="AG Swart"/>
            <person name="Singh M."/>
            <person name="Singh A."/>
            <person name="Seah K."/>
            <person name="Emmerich C."/>
        </authorList>
    </citation>
    <scope>NUCLEOTIDE SEQUENCE</scope>
    <source>
        <strain evidence="1">DP1</strain>
    </source>
</reference>
<sequence length="63" mass="6982">MIINLKNLWGISNPVNCSELIKKGICLINGFIILNILHLKGKNKAVPKNPFVVIQNSDAVWLA</sequence>